<evidence type="ECO:0000259" key="2">
    <source>
        <dbReference type="PROSITE" id="PS51352"/>
    </source>
</evidence>
<protein>
    <submittedName>
        <fullName evidence="3">TlpA family protein disulfide reductase</fullName>
    </submittedName>
</protein>
<sequence length="243" mass="28092">MKKYLLGLFILVYCTCSYAQIKRVSGQITRRFVLNEQTIVKDTSGARLSYKDWQSLVATGKYSLKRENPADSTTYILYTLTPEQKERLMTKMPPPNESGFFTNGEKIESFRAYDMNSKRVELKDMLGKVIVLNFWFINCPPCRREIPELNKLVDEYANNPNVVFVAVGLDSRSEIREFIRNIPYNYRQVANGREYAAIYGLHLYPTNVVIDKTGIVRFNASGFAMNTPFWIKKTIDECIADKQ</sequence>
<feature type="domain" description="Thioredoxin" evidence="2">
    <location>
        <begin position="101"/>
        <end position="240"/>
    </location>
</feature>
<dbReference type="EMBL" id="JAEHFW010000001">
    <property type="protein sequence ID" value="MBK0377894.1"/>
    <property type="molecule type" value="Genomic_DNA"/>
</dbReference>
<organism evidence="3 4">
    <name type="scientific">Mucilaginibacter segetis</name>
    <dbReference type="NCBI Taxonomy" id="2793071"/>
    <lineage>
        <taxon>Bacteria</taxon>
        <taxon>Pseudomonadati</taxon>
        <taxon>Bacteroidota</taxon>
        <taxon>Sphingobacteriia</taxon>
        <taxon>Sphingobacteriales</taxon>
        <taxon>Sphingobacteriaceae</taxon>
        <taxon>Mucilaginibacter</taxon>
    </lineage>
</organism>
<accession>A0A934PPV6</accession>
<dbReference type="Gene3D" id="3.40.30.10">
    <property type="entry name" value="Glutaredoxin"/>
    <property type="match status" value="1"/>
</dbReference>
<dbReference type="PANTHER" id="PTHR42852:SF18">
    <property type="entry name" value="CHROMOSOME UNDETERMINED SCAFFOLD_47, WHOLE GENOME SHOTGUN SEQUENCE"/>
    <property type="match status" value="1"/>
</dbReference>
<dbReference type="InterPro" id="IPR000866">
    <property type="entry name" value="AhpC/TSA"/>
</dbReference>
<dbReference type="SUPFAM" id="SSF52833">
    <property type="entry name" value="Thioredoxin-like"/>
    <property type="match status" value="1"/>
</dbReference>
<dbReference type="CDD" id="cd02966">
    <property type="entry name" value="TlpA_like_family"/>
    <property type="match status" value="1"/>
</dbReference>
<proteinExistence type="predicted"/>
<dbReference type="InterPro" id="IPR013766">
    <property type="entry name" value="Thioredoxin_domain"/>
</dbReference>
<dbReference type="InterPro" id="IPR017937">
    <property type="entry name" value="Thioredoxin_CS"/>
</dbReference>
<evidence type="ECO:0000256" key="1">
    <source>
        <dbReference type="ARBA" id="ARBA00023284"/>
    </source>
</evidence>
<name>A0A934PPV6_9SPHI</name>
<dbReference type="PROSITE" id="PS51352">
    <property type="entry name" value="THIOREDOXIN_2"/>
    <property type="match status" value="1"/>
</dbReference>
<dbReference type="GO" id="GO:0016491">
    <property type="term" value="F:oxidoreductase activity"/>
    <property type="evidence" value="ECO:0007669"/>
    <property type="project" value="InterPro"/>
</dbReference>
<reference evidence="3" key="1">
    <citation type="submission" date="2020-12" db="EMBL/GenBank/DDBJ databases">
        <title>Bacterial novel species Mucilaginibacter sp. SD-g isolated from soil.</title>
        <authorList>
            <person name="Jung H.-Y."/>
        </authorList>
    </citation>
    <scope>NUCLEOTIDE SEQUENCE</scope>
    <source>
        <strain evidence="3">SD-g</strain>
    </source>
</reference>
<dbReference type="PROSITE" id="PS00194">
    <property type="entry name" value="THIOREDOXIN_1"/>
    <property type="match status" value="1"/>
</dbReference>
<evidence type="ECO:0000313" key="4">
    <source>
        <dbReference type="Proteomes" id="UP000613193"/>
    </source>
</evidence>
<keyword evidence="4" id="KW-1185">Reference proteome</keyword>
<dbReference type="InterPro" id="IPR050553">
    <property type="entry name" value="Thioredoxin_ResA/DsbE_sf"/>
</dbReference>
<dbReference type="RefSeq" id="WP_200063195.1">
    <property type="nucleotide sequence ID" value="NZ_JAEHFW010000001.1"/>
</dbReference>
<keyword evidence="1" id="KW-0676">Redox-active center</keyword>
<evidence type="ECO:0000313" key="3">
    <source>
        <dbReference type="EMBL" id="MBK0377894.1"/>
    </source>
</evidence>
<dbReference type="Proteomes" id="UP000613193">
    <property type="component" value="Unassembled WGS sequence"/>
</dbReference>
<dbReference type="PANTHER" id="PTHR42852">
    <property type="entry name" value="THIOL:DISULFIDE INTERCHANGE PROTEIN DSBE"/>
    <property type="match status" value="1"/>
</dbReference>
<dbReference type="AlphaFoldDB" id="A0A934PPV6"/>
<gene>
    <name evidence="3" type="ORF">I5M19_01140</name>
</gene>
<comment type="caution">
    <text evidence="3">The sequence shown here is derived from an EMBL/GenBank/DDBJ whole genome shotgun (WGS) entry which is preliminary data.</text>
</comment>
<dbReference type="InterPro" id="IPR036249">
    <property type="entry name" value="Thioredoxin-like_sf"/>
</dbReference>
<dbReference type="GO" id="GO:0016209">
    <property type="term" value="F:antioxidant activity"/>
    <property type="evidence" value="ECO:0007669"/>
    <property type="project" value="InterPro"/>
</dbReference>
<dbReference type="Pfam" id="PF00578">
    <property type="entry name" value="AhpC-TSA"/>
    <property type="match status" value="1"/>
</dbReference>